<dbReference type="EMBL" id="CP165735">
    <property type="protein sequence ID" value="XDV69640.1"/>
    <property type="molecule type" value="Genomic_DNA"/>
</dbReference>
<name>A0AB39YJ68_9MICC</name>
<evidence type="ECO:0000256" key="2">
    <source>
        <dbReference type="SAM" id="Phobius"/>
    </source>
</evidence>
<keyword evidence="2" id="KW-0472">Membrane</keyword>
<evidence type="ECO:0000313" key="3">
    <source>
        <dbReference type="EMBL" id="XDV69640.1"/>
    </source>
</evidence>
<feature type="compositionally biased region" description="Basic and acidic residues" evidence="1">
    <location>
        <begin position="130"/>
        <end position="140"/>
    </location>
</feature>
<reference evidence="3" key="1">
    <citation type="submission" date="2024-07" db="EMBL/GenBank/DDBJ databases">
        <authorList>
            <person name="Li J."/>
            <person name="Wei H."/>
            <person name="Ma J."/>
        </authorList>
    </citation>
    <scope>NUCLEOTIDE SEQUENCE</scope>
    <source>
        <strain evidence="3">AMU7</strain>
    </source>
</reference>
<evidence type="ECO:0000256" key="1">
    <source>
        <dbReference type="SAM" id="MobiDB-lite"/>
    </source>
</evidence>
<dbReference type="RefSeq" id="WP_369744470.1">
    <property type="nucleotide sequence ID" value="NZ_CP165735.1"/>
</dbReference>
<sequence>MTEPDGFRPRVEDADLREEIDEGVKRWHDRAVAAGEERVLARTKDGNLYSYHWDEITFGGKYVPIVESVWSMTIFAGVMAAMTLSALVVYVLFSASDGQWSRLFVPVSFGLFVWLLVFWARQDWAARARREERGVPEPKTGKRSVQVDFGWPPPPMRGRGDASRL</sequence>
<keyword evidence="2" id="KW-0812">Transmembrane</keyword>
<proteinExistence type="predicted"/>
<feature type="region of interest" description="Disordered" evidence="1">
    <location>
        <begin position="130"/>
        <end position="165"/>
    </location>
</feature>
<accession>A0AB39YJ68</accession>
<organism evidence="3">
    <name type="scientific">Paenarthrobacter sp. AMU7</name>
    <dbReference type="NCBI Taxonomy" id="3162492"/>
    <lineage>
        <taxon>Bacteria</taxon>
        <taxon>Bacillati</taxon>
        <taxon>Actinomycetota</taxon>
        <taxon>Actinomycetes</taxon>
        <taxon>Micrococcales</taxon>
        <taxon>Micrococcaceae</taxon>
        <taxon>Paenarthrobacter</taxon>
    </lineage>
</organism>
<dbReference type="AlphaFoldDB" id="A0AB39YJ68"/>
<feature type="transmembrane region" description="Helical" evidence="2">
    <location>
        <begin position="99"/>
        <end position="120"/>
    </location>
</feature>
<protein>
    <submittedName>
        <fullName evidence="3">Uncharacterized protein</fullName>
    </submittedName>
</protein>
<keyword evidence="2" id="KW-1133">Transmembrane helix</keyword>
<gene>
    <name evidence="3" type="ORF">ABQM86_11605</name>
</gene>
<feature type="transmembrane region" description="Helical" evidence="2">
    <location>
        <begin position="69"/>
        <end position="93"/>
    </location>
</feature>